<gene>
    <name evidence="9" type="ORF">A2Y64_01165</name>
</gene>
<dbReference type="PROSITE" id="PS00903">
    <property type="entry name" value="CYT_DCMP_DEAMINASES_1"/>
    <property type="match status" value="1"/>
</dbReference>
<sequence>MSRPSWDEYFMQIAGLVSTRSTCLRRRVGAVLVRDKTILATGYNGTPRGLKHCDELGGCYREQLGVPSGERHEICRGTHAEQNAIAQAALVGVSTKDSTLYVTNHPCSICTKILLNAGVRRVVYAEGYPDELARYLIEEARNLGLLEVNCLGE</sequence>
<dbReference type="InterPro" id="IPR016192">
    <property type="entry name" value="APOBEC/CMP_deaminase_Zn-bd"/>
</dbReference>
<dbReference type="STRING" id="1817816.A2Y64_01165"/>
<dbReference type="PIRSF" id="PIRSF006019">
    <property type="entry name" value="dCMP_deaminase"/>
    <property type="match status" value="1"/>
</dbReference>
<dbReference type="PROSITE" id="PS51747">
    <property type="entry name" value="CYT_DCMP_DEAMINASES_2"/>
    <property type="match status" value="1"/>
</dbReference>
<dbReference type="CDD" id="cd01286">
    <property type="entry name" value="deoxycytidylate_deaminase"/>
    <property type="match status" value="1"/>
</dbReference>
<evidence type="ECO:0000256" key="1">
    <source>
        <dbReference type="ARBA" id="ARBA00001947"/>
    </source>
</evidence>
<evidence type="ECO:0000256" key="7">
    <source>
        <dbReference type="PIRSR" id="PIRSR006019-2"/>
    </source>
</evidence>
<dbReference type="InterPro" id="IPR015517">
    <property type="entry name" value="dCMP_deaminase-rel"/>
</dbReference>
<feature type="binding site" evidence="7">
    <location>
        <position position="79"/>
    </location>
    <ligand>
        <name>Zn(2+)</name>
        <dbReference type="ChEBI" id="CHEBI:29105"/>
        <note>catalytic</note>
    </ligand>
</feature>
<dbReference type="InterPro" id="IPR016193">
    <property type="entry name" value="Cytidine_deaminase-like"/>
</dbReference>
<evidence type="ECO:0000256" key="6">
    <source>
        <dbReference type="PIRSR" id="PIRSR006019-1"/>
    </source>
</evidence>
<dbReference type="Proteomes" id="UP000177187">
    <property type="component" value="Unassembled WGS sequence"/>
</dbReference>
<comment type="cofactor">
    <cofactor evidence="1 7">
        <name>Zn(2+)</name>
        <dbReference type="ChEBI" id="CHEBI:29105"/>
    </cofactor>
</comment>
<evidence type="ECO:0000259" key="8">
    <source>
        <dbReference type="PROSITE" id="PS51747"/>
    </source>
</evidence>
<protein>
    <submittedName>
        <fullName evidence="9">Cytidine deaminase</fullName>
    </submittedName>
</protein>
<evidence type="ECO:0000256" key="5">
    <source>
        <dbReference type="ARBA" id="ARBA00022833"/>
    </source>
</evidence>
<dbReference type="InterPro" id="IPR016473">
    <property type="entry name" value="dCMP_deaminase"/>
</dbReference>
<evidence type="ECO:0000313" key="10">
    <source>
        <dbReference type="Proteomes" id="UP000177187"/>
    </source>
</evidence>
<dbReference type="PANTHER" id="PTHR11086:SF18">
    <property type="entry name" value="DEOXYCYTIDYLATE DEAMINASE"/>
    <property type="match status" value="1"/>
</dbReference>
<dbReference type="SUPFAM" id="SSF53927">
    <property type="entry name" value="Cytidine deaminase-like"/>
    <property type="match status" value="1"/>
</dbReference>
<evidence type="ECO:0000256" key="2">
    <source>
        <dbReference type="ARBA" id="ARBA00006576"/>
    </source>
</evidence>
<dbReference type="GO" id="GO:0008270">
    <property type="term" value="F:zinc ion binding"/>
    <property type="evidence" value="ECO:0007669"/>
    <property type="project" value="InterPro"/>
</dbReference>
<organism evidence="9 10">
    <name type="scientific">Candidatus Coatesbacteria bacterium RBG_13_66_14</name>
    <dbReference type="NCBI Taxonomy" id="1817816"/>
    <lineage>
        <taxon>Bacteria</taxon>
        <taxon>Candidatus Coatesiibacteriota</taxon>
    </lineage>
</organism>
<keyword evidence="5 7" id="KW-0862">Zinc</keyword>
<dbReference type="InterPro" id="IPR035105">
    <property type="entry name" value="Deoxycytidylate_deaminase_dom"/>
</dbReference>
<evidence type="ECO:0000256" key="4">
    <source>
        <dbReference type="ARBA" id="ARBA00022801"/>
    </source>
</evidence>
<dbReference type="GO" id="GO:0004132">
    <property type="term" value="F:dCMP deaminase activity"/>
    <property type="evidence" value="ECO:0007669"/>
    <property type="project" value="InterPro"/>
</dbReference>
<dbReference type="EMBL" id="MFAF01000023">
    <property type="protein sequence ID" value="OGD78842.1"/>
    <property type="molecule type" value="Genomic_DNA"/>
</dbReference>
<dbReference type="GO" id="GO:0006220">
    <property type="term" value="P:pyrimidine nucleotide metabolic process"/>
    <property type="evidence" value="ECO:0007669"/>
    <property type="project" value="InterPro"/>
</dbReference>
<feature type="active site" description="Proton donor" evidence="6">
    <location>
        <position position="81"/>
    </location>
</feature>
<dbReference type="Pfam" id="PF00383">
    <property type="entry name" value="dCMP_cyt_deam_1"/>
    <property type="match status" value="1"/>
</dbReference>
<name>A0A1F5FH07_9BACT</name>
<evidence type="ECO:0000313" key="9">
    <source>
        <dbReference type="EMBL" id="OGD78842.1"/>
    </source>
</evidence>
<accession>A0A1F5FH07</accession>
<keyword evidence="4" id="KW-0378">Hydrolase</keyword>
<dbReference type="Gene3D" id="3.40.140.10">
    <property type="entry name" value="Cytidine Deaminase, domain 2"/>
    <property type="match status" value="1"/>
</dbReference>
<comment type="similarity">
    <text evidence="2">Belongs to the cytidine and deoxycytidylate deaminase family.</text>
</comment>
<dbReference type="InterPro" id="IPR002125">
    <property type="entry name" value="CMP_dCMP_dom"/>
</dbReference>
<comment type="caution">
    <text evidence="9">The sequence shown here is derived from an EMBL/GenBank/DDBJ whole genome shotgun (WGS) entry which is preliminary data.</text>
</comment>
<feature type="binding site" evidence="7">
    <location>
        <position position="107"/>
    </location>
    <ligand>
        <name>Zn(2+)</name>
        <dbReference type="ChEBI" id="CHEBI:29105"/>
        <note>catalytic</note>
    </ligand>
</feature>
<reference evidence="9 10" key="1">
    <citation type="journal article" date="2016" name="Nat. Commun.">
        <title>Thousands of microbial genomes shed light on interconnected biogeochemical processes in an aquifer system.</title>
        <authorList>
            <person name="Anantharaman K."/>
            <person name="Brown C.T."/>
            <person name="Hug L.A."/>
            <person name="Sharon I."/>
            <person name="Castelle C.J."/>
            <person name="Probst A.J."/>
            <person name="Thomas B.C."/>
            <person name="Singh A."/>
            <person name="Wilkins M.J."/>
            <person name="Karaoz U."/>
            <person name="Brodie E.L."/>
            <person name="Williams K.H."/>
            <person name="Hubbard S.S."/>
            <person name="Banfield J.F."/>
        </authorList>
    </citation>
    <scope>NUCLEOTIDE SEQUENCE [LARGE SCALE GENOMIC DNA]</scope>
</reference>
<proteinExistence type="inferred from homology"/>
<evidence type="ECO:0000256" key="3">
    <source>
        <dbReference type="ARBA" id="ARBA00022723"/>
    </source>
</evidence>
<feature type="binding site" evidence="7">
    <location>
        <position position="110"/>
    </location>
    <ligand>
        <name>Zn(2+)</name>
        <dbReference type="ChEBI" id="CHEBI:29105"/>
        <note>catalytic</note>
    </ligand>
</feature>
<dbReference type="PANTHER" id="PTHR11086">
    <property type="entry name" value="DEOXYCYTIDYLATE DEAMINASE-RELATED"/>
    <property type="match status" value="1"/>
</dbReference>
<dbReference type="AlphaFoldDB" id="A0A1F5FH07"/>
<dbReference type="GO" id="GO:0005737">
    <property type="term" value="C:cytoplasm"/>
    <property type="evidence" value="ECO:0007669"/>
    <property type="project" value="TreeGrafter"/>
</dbReference>
<feature type="domain" description="CMP/dCMP-type deaminase" evidence="8">
    <location>
        <begin position="5"/>
        <end position="148"/>
    </location>
</feature>
<keyword evidence="3 7" id="KW-0479">Metal-binding</keyword>